<dbReference type="InterPro" id="IPR035899">
    <property type="entry name" value="DBL_dom_sf"/>
</dbReference>
<dbReference type="CDD" id="cd00160">
    <property type="entry name" value="RhoGEF"/>
    <property type="match status" value="1"/>
</dbReference>
<feature type="compositionally biased region" description="Low complexity" evidence="2">
    <location>
        <begin position="53"/>
        <end position="69"/>
    </location>
</feature>
<dbReference type="SUPFAM" id="SSF50729">
    <property type="entry name" value="PH domain-like"/>
    <property type="match status" value="1"/>
</dbReference>
<organism evidence="6 7">
    <name type="scientific">Clathrus columnatus</name>
    <dbReference type="NCBI Taxonomy" id="1419009"/>
    <lineage>
        <taxon>Eukaryota</taxon>
        <taxon>Fungi</taxon>
        <taxon>Dikarya</taxon>
        <taxon>Basidiomycota</taxon>
        <taxon>Agaricomycotina</taxon>
        <taxon>Agaricomycetes</taxon>
        <taxon>Phallomycetidae</taxon>
        <taxon>Phallales</taxon>
        <taxon>Clathraceae</taxon>
        <taxon>Clathrus</taxon>
    </lineage>
</organism>
<proteinExistence type="predicted"/>
<dbReference type="Proteomes" id="UP001050691">
    <property type="component" value="Unassembled WGS sequence"/>
</dbReference>
<dbReference type="PROSITE" id="PS50010">
    <property type="entry name" value="DH_2"/>
    <property type="match status" value="1"/>
</dbReference>
<protein>
    <recommendedName>
        <fullName evidence="8">Rho1 guanine nucleotide exchange factor 1</fullName>
    </recommendedName>
</protein>
<keyword evidence="1" id="KW-0344">Guanine-nucleotide releasing factor</keyword>
<accession>A0AAV5A7C8</accession>
<evidence type="ECO:0000259" key="5">
    <source>
        <dbReference type="PROSITE" id="PS50219"/>
    </source>
</evidence>
<name>A0AAV5A7C8_9AGAM</name>
<evidence type="ECO:0000256" key="1">
    <source>
        <dbReference type="ARBA" id="ARBA00022658"/>
    </source>
</evidence>
<dbReference type="InterPro" id="IPR000219">
    <property type="entry name" value="DH_dom"/>
</dbReference>
<dbReference type="Gene3D" id="1.20.900.10">
    <property type="entry name" value="Dbl homology (DH) domain"/>
    <property type="match status" value="1"/>
</dbReference>
<dbReference type="Pfam" id="PF00621">
    <property type="entry name" value="RhoGEF"/>
    <property type="match status" value="1"/>
</dbReference>
<gene>
    <name evidence="6" type="ORF">Clacol_002868</name>
</gene>
<feature type="region of interest" description="Disordered" evidence="2">
    <location>
        <begin position="125"/>
        <end position="175"/>
    </location>
</feature>
<dbReference type="EMBL" id="BPWL01000003">
    <property type="protein sequence ID" value="GJJ08649.1"/>
    <property type="molecule type" value="Genomic_DNA"/>
</dbReference>
<dbReference type="InterPro" id="IPR001180">
    <property type="entry name" value="CNH_dom"/>
</dbReference>
<dbReference type="GO" id="GO:0035556">
    <property type="term" value="P:intracellular signal transduction"/>
    <property type="evidence" value="ECO:0007669"/>
    <property type="project" value="InterPro"/>
</dbReference>
<dbReference type="InterPro" id="IPR001849">
    <property type="entry name" value="PH_domain"/>
</dbReference>
<dbReference type="SMART" id="SM00233">
    <property type="entry name" value="PH"/>
    <property type="match status" value="1"/>
</dbReference>
<feature type="compositionally biased region" description="Polar residues" evidence="2">
    <location>
        <begin position="140"/>
        <end position="153"/>
    </location>
</feature>
<evidence type="ECO:0000259" key="3">
    <source>
        <dbReference type="PROSITE" id="PS50003"/>
    </source>
</evidence>
<dbReference type="SUPFAM" id="SSF48065">
    <property type="entry name" value="DBL homology domain (DH-domain)"/>
    <property type="match status" value="1"/>
</dbReference>
<feature type="domain" description="CNH" evidence="5">
    <location>
        <begin position="662"/>
        <end position="974"/>
    </location>
</feature>
<dbReference type="PANTHER" id="PTHR46572">
    <property type="entry name" value="RHO1 GDP-GTP EXCHANGE PROTEIN 1-RELATED"/>
    <property type="match status" value="1"/>
</dbReference>
<dbReference type="PROSITE" id="PS00741">
    <property type="entry name" value="DH_1"/>
    <property type="match status" value="1"/>
</dbReference>
<evidence type="ECO:0000256" key="2">
    <source>
        <dbReference type="SAM" id="MobiDB-lite"/>
    </source>
</evidence>
<dbReference type="Pfam" id="PF00780">
    <property type="entry name" value="CNH"/>
    <property type="match status" value="1"/>
</dbReference>
<dbReference type="PROSITE" id="PS50003">
    <property type="entry name" value="PH_DOMAIN"/>
    <property type="match status" value="1"/>
</dbReference>
<evidence type="ECO:0008006" key="8">
    <source>
        <dbReference type="Google" id="ProtNLM"/>
    </source>
</evidence>
<dbReference type="PANTHER" id="PTHR46572:SF1">
    <property type="entry name" value="RHO1 GUANINE NUCLEOTIDE EXCHANGE FACTOR TUS1"/>
    <property type="match status" value="1"/>
</dbReference>
<dbReference type="SMART" id="SM00325">
    <property type="entry name" value="RhoGEF"/>
    <property type="match status" value="1"/>
</dbReference>
<dbReference type="Gene3D" id="2.30.29.30">
    <property type="entry name" value="Pleckstrin-homology domain (PH domain)/Phosphotyrosine-binding domain (PTB)"/>
    <property type="match status" value="1"/>
</dbReference>
<feature type="compositionally biased region" description="Pro residues" evidence="2">
    <location>
        <begin position="10"/>
        <end position="21"/>
    </location>
</feature>
<dbReference type="AlphaFoldDB" id="A0AAV5A7C8"/>
<sequence>MSAQRNVPSGIPPGARPPVIPGSPIDAPMYVSWPTQDPMMATRRTSVRHTPQSPYSNVPPSSSYVTSPTIAFPEPELYNTVTPPPLPPKGSPAKYTRHPTQPQIRYNTKEVWQSSEPPVVRLISHQSSLRPPSHPRPRAYSSTGPHPQLQLPQHSHSLKHKHSYSSDVRSSQWQTNNEDVDDAFDRSPSIVSGHIADNISNLSLDDFASDVSDKLLEQYQKGQGDDNSWEWHRLVPKEALESLPKAEVIRQSAIFELINGERNYVRDLELVQEIFIGGLESTMPPVIKEGKTDAFINEVFHNIPNILTHHKRLLDALFLLQREQHPIILSIGNIILETIFKFQEDYDQYIKHYPVAESVHRRELKNNLRYRKFLELRSHDPRLAKRDLITFIARPVTRLPRLSLQLEEIRKRTEKLSEGDGDLSSSSLNSREDYPDLETIPILVDVLDKFVKITQPGIAASENKVKYYALCESLEFRRGEIISVVIGDQDMDLYNETRSLVYTGELARKQRADNWSKWMDLEVALLDNYLLITQPDPATGSKEVVSRPLPVEYIRLGSFTGPSDSRREERAENGGLFHAFIKSSKPMYPLVLYHASSPARRYTLFASSEEIRVKWKEVLKEAISMRKIVVDSNKWFGMDAVETQFFRIRTSKVPLTSTGMFTGDISSATLFSANGKSYVAVATSTGIYAGVRGLRNYTKVLPLPSAKGIIAMPMFRKLIVLYNDQLKAYSLDIIARVVEKKVSTNVLEDSAERLAKADRGGSILFFRIGIVAERTLIVYAIKGFLNVTINGLEAVLESPQQALRRIQSGTGTPTFRPFGEPFYVPKDPFDVTLLAKTIAVSTERLMVVVDPTKLSTQTPVPIPDFTNASESIGISVLKAKAENSRPLGIVKSGPEELIVIYDEFGCYVTKYAVPTRKAGYIRWETKAESYSERGSHILLFSRGFIEVRNVGTGRLVQVIEGVNLRLLQCQPGTPLLIAMHSKQDDQHGIREEIIELVETAPLESPLTSLPPDETNALWQEWD</sequence>
<dbReference type="InterPro" id="IPR001331">
    <property type="entry name" value="GDS_CDC24_CS"/>
</dbReference>
<feature type="region of interest" description="Disordered" evidence="2">
    <location>
        <begin position="1"/>
        <end position="23"/>
    </location>
</feature>
<evidence type="ECO:0000313" key="7">
    <source>
        <dbReference type="Proteomes" id="UP001050691"/>
    </source>
</evidence>
<feature type="domain" description="PH" evidence="3">
    <location>
        <begin position="499"/>
        <end position="624"/>
    </location>
</feature>
<evidence type="ECO:0000259" key="4">
    <source>
        <dbReference type="PROSITE" id="PS50010"/>
    </source>
</evidence>
<keyword evidence="7" id="KW-1185">Reference proteome</keyword>
<dbReference type="InterPro" id="IPR052233">
    <property type="entry name" value="Rho-type_GEFs"/>
</dbReference>
<dbReference type="InterPro" id="IPR011993">
    <property type="entry name" value="PH-like_dom_sf"/>
</dbReference>
<dbReference type="PROSITE" id="PS50219">
    <property type="entry name" value="CNH"/>
    <property type="match status" value="1"/>
</dbReference>
<reference evidence="6" key="1">
    <citation type="submission" date="2021-10" db="EMBL/GenBank/DDBJ databases">
        <title>De novo Genome Assembly of Clathrus columnatus (Basidiomycota, Fungi) Using Illumina and Nanopore Sequence Data.</title>
        <authorList>
            <person name="Ogiso-Tanaka E."/>
            <person name="Itagaki H."/>
            <person name="Hosoya T."/>
            <person name="Hosaka K."/>
        </authorList>
    </citation>
    <scope>NUCLEOTIDE SEQUENCE</scope>
    <source>
        <strain evidence="6">MO-923</strain>
    </source>
</reference>
<feature type="region of interest" description="Disordered" evidence="2">
    <location>
        <begin position="40"/>
        <end position="100"/>
    </location>
</feature>
<feature type="domain" description="DH" evidence="4">
    <location>
        <begin position="249"/>
        <end position="438"/>
    </location>
</feature>
<comment type="caution">
    <text evidence="6">The sequence shown here is derived from an EMBL/GenBank/DDBJ whole genome shotgun (WGS) entry which is preliminary data.</text>
</comment>
<dbReference type="GO" id="GO:0005085">
    <property type="term" value="F:guanyl-nucleotide exchange factor activity"/>
    <property type="evidence" value="ECO:0007669"/>
    <property type="project" value="UniProtKB-KW"/>
</dbReference>
<evidence type="ECO:0000313" key="6">
    <source>
        <dbReference type="EMBL" id="GJJ08649.1"/>
    </source>
</evidence>